<dbReference type="InterPro" id="IPR008978">
    <property type="entry name" value="HSP20-like_chaperone"/>
</dbReference>
<keyword evidence="1 6" id="KW-0346">Stress response</keyword>
<sequence length="243" mass="27116">MSAFAHHPFYATPNNDFGKFGGLVRFIDDWDKHFSQQNDRRGNGQFRQARRVQTFNPRFDVRETEQGYELHGELPGVEKKDINIEFSDQRSIVISGRVERTYTAGTPPAGLLSDSAVSGAIVDEAHSDDGSETHSNKSFQATVEDEAAEDNDATAAGTTTAVDTPKPETAVAEPQQPQQQQQQQQQQKEKFWIQERSVGSFSRTFAFASHIDYENVTASMENGILTVSVPKAKKPETRRIAIH</sequence>
<comment type="similarity">
    <text evidence="2 3">Belongs to the small heat shock protein (HSP20) family.</text>
</comment>
<evidence type="ECO:0000313" key="6">
    <source>
        <dbReference type="EMBL" id="GAP83381.1"/>
    </source>
</evidence>
<dbReference type="EMBL" id="DF977447">
    <property type="protein sequence ID" value="GAP83381.1"/>
    <property type="molecule type" value="Genomic_DNA"/>
</dbReference>
<dbReference type="InterPro" id="IPR031107">
    <property type="entry name" value="Small_HSP"/>
</dbReference>
<dbReference type="CDD" id="cd06464">
    <property type="entry name" value="ACD_sHsps-like"/>
    <property type="match status" value="1"/>
</dbReference>
<dbReference type="PANTHER" id="PTHR11527">
    <property type="entry name" value="HEAT-SHOCK PROTEIN 20 FAMILY MEMBER"/>
    <property type="match status" value="1"/>
</dbReference>
<evidence type="ECO:0000259" key="5">
    <source>
        <dbReference type="PROSITE" id="PS01031"/>
    </source>
</evidence>
<evidence type="ECO:0000256" key="4">
    <source>
        <dbReference type="SAM" id="MobiDB-lite"/>
    </source>
</evidence>
<reference evidence="6" key="1">
    <citation type="submission" date="2016-03" db="EMBL/GenBank/DDBJ databases">
        <title>Draft genome sequence of Rosellinia necatrix.</title>
        <authorList>
            <person name="Kanematsu S."/>
        </authorList>
    </citation>
    <scope>NUCLEOTIDE SEQUENCE [LARGE SCALE GENOMIC DNA]</scope>
    <source>
        <strain evidence="6">W97</strain>
    </source>
</reference>
<gene>
    <name evidence="6" type="ORF">SAMD00023353_0202670</name>
</gene>
<dbReference type="Gene3D" id="2.60.40.790">
    <property type="match status" value="1"/>
</dbReference>
<name>A0A1S7UJF9_ROSNE</name>
<dbReference type="STRING" id="77044.A0A1S7UJF9"/>
<feature type="compositionally biased region" description="Low complexity" evidence="4">
    <location>
        <begin position="153"/>
        <end position="164"/>
    </location>
</feature>
<accession>A0A1S7UJF9</accession>
<feature type="compositionally biased region" description="Low complexity" evidence="4">
    <location>
        <begin position="174"/>
        <end position="186"/>
    </location>
</feature>
<dbReference type="AlphaFoldDB" id="A0A1S7UJF9"/>
<dbReference type="Pfam" id="PF00011">
    <property type="entry name" value="HSP20"/>
    <property type="match status" value="1"/>
</dbReference>
<evidence type="ECO:0000313" key="7">
    <source>
        <dbReference type="Proteomes" id="UP000054516"/>
    </source>
</evidence>
<dbReference type="InterPro" id="IPR002068">
    <property type="entry name" value="A-crystallin/Hsp20_dom"/>
</dbReference>
<evidence type="ECO:0000256" key="3">
    <source>
        <dbReference type="RuleBase" id="RU003616"/>
    </source>
</evidence>
<evidence type="ECO:0000256" key="2">
    <source>
        <dbReference type="PROSITE-ProRule" id="PRU00285"/>
    </source>
</evidence>
<feature type="region of interest" description="Disordered" evidence="4">
    <location>
        <begin position="145"/>
        <end position="190"/>
    </location>
</feature>
<dbReference type="OrthoDB" id="1431247at2759"/>
<organism evidence="6">
    <name type="scientific">Rosellinia necatrix</name>
    <name type="common">White root-rot fungus</name>
    <dbReference type="NCBI Taxonomy" id="77044"/>
    <lineage>
        <taxon>Eukaryota</taxon>
        <taxon>Fungi</taxon>
        <taxon>Dikarya</taxon>
        <taxon>Ascomycota</taxon>
        <taxon>Pezizomycotina</taxon>
        <taxon>Sordariomycetes</taxon>
        <taxon>Xylariomycetidae</taxon>
        <taxon>Xylariales</taxon>
        <taxon>Xylariaceae</taxon>
        <taxon>Rosellinia</taxon>
    </lineage>
</organism>
<protein>
    <submittedName>
        <fullName evidence="6">Putative heat shock protein 30</fullName>
    </submittedName>
</protein>
<proteinExistence type="inferred from homology"/>
<dbReference type="PROSITE" id="PS01031">
    <property type="entry name" value="SHSP"/>
    <property type="match status" value="1"/>
</dbReference>
<dbReference type="OMA" id="PIWQPKF"/>
<dbReference type="SUPFAM" id="SSF49764">
    <property type="entry name" value="HSP20-like chaperones"/>
    <property type="match status" value="1"/>
</dbReference>
<dbReference type="Proteomes" id="UP000054516">
    <property type="component" value="Unassembled WGS sequence"/>
</dbReference>
<evidence type="ECO:0000256" key="1">
    <source>
        <dbReference type="ARBA" id="ARBA00023016"/>
    </source>
</evidence>
<feature type="domain" description="SHSP" evidence="5">
    <location>
        <begin position="50"/>
        <end position="243"/>
    </location>
</feature>
<keyword evidence="7" id="KW-1185">Reference proteome</keyword>